<sequence length="1742" mass="186440">MRSQARRRLVLFVAFLFLFLGNSWAQFFTISYPVSAENITRAMGQSKVTVKVVFNASSCVGTTVKISLPVSVSYVPGTITKTGGTAALGISEKNISDLRSPVFDITGTPVLGNEITFTLSRNASCGADAPGKDSVYVFSSCGDASDLVPENGTYNLLSPALSIAPPVSINNAYLGKTDMRSFTVTNGGNGCGDTLRLYVIYPAAGIVNTNSNQLSVGGMNFSPWRSNGDTLFYKIFGASLFGGDNLFCNGESVAFNEPVKVVKCNAATTYGIYWGNTPDPGSACQLAETFGTVTMASGSPNFSQPSGNTVRTSFTSECDSAAYRVTFTNGGTGEIHAATMYNVKVEYTLYDWENYSAYQGGALGNFSINGKGVNYSSPNWQDGATYVDLKDQLTADPDGPGVGLEDMDGDGFYDDLPPGQVLTLDFKMKYNGAERFACNTDKHRQWNNVLFYNNMCDPEGAALTKSTWAYGPTEVDEEGFGSLSRLPVNIVGDVPFRFTFNAQWAKNDNINFGVNGRYQYRMILPAGVSVVGTGNPTYGTTNVTYTISGDTIIITSPDNKFDSAGIDLVYKCGPSVNLSFWHGLRKINDYVNYPYCYPGGDKFCTTISGFGHCPPAICVNGGAVTYLPVIRRVDGSLGWTDYTLTQRQSATNISSYDLSKALYLDTIQIIGSALQHDNFDNVHVMLELDKTTISPIGQNKLIPLDMHVEVWRAGAKVSDCVVSNSSDSSTTASQRIDWNLCLPIGGIKEGDSIYTVSRYIVAVNEGLPQHDVQSGNSWHFYNKDAGGAPHSCTEAWVPEMYLVGTAIGESVNTLASPVCGEFSTGDGIFSPIGRRFDATGTNYANEFRPMAFIDSIVLIVPQGYDYKSANLEKFASAGSPSVTTALTPNVVNGKNYTFVNPGNWPFFEVGKMPNYGGSFVPTIASNCQVTTLEEIQVKVYVKDYYYAFGNVASVPSAYKYLLDPGSSADLAKDNDPAGGYKMNINYNATQRPNLVIQNQTGTVQGVATQQSWDIKISNTGQTTANNLWLAFEKGNGKGGISIDSVVFVQTHAKPTGLGAYSAPGITGYNWYKLSDAGIASGSETVLRVYFKYSSCTKDSILMKAGWSCSGYPSPNPTNYQCSVSQGYLTVDPLPSQIQVNVLRQPGDNASINLCSQDSVLLVVNSAQGANLINPYLTFHTPFGFNVSLPVEVEYPYGSGDYQNAKVTQQADGSYKIDLNGHSVINQTGLLGTLQAQSTELRQAKVKIKYSVDCSFASGSPLFLQFYGSLPCGNNSIGNGSIAATNGIYINGATAVGRAGGSFIPGGSSTLKMGERLTLDLSVTPTSVGTQPKDSVVYLLPAGLGYVEGSFAPGGNCGNCTISVNGNALIVALPVGVAAGTPINYSIDVEPQAQGCGTVNINGLFKREASPLSCGETSCSSTRVVIGQFSSGDIVIEKPTFVLSNFDFAPAVIVPGSNTKTYNLTITNTSDVDAPENSYVVNIYCGSNNNGKLLYSFTTSAIPANSSVLEAGSFSFTSPLDCGAGLGLYAEMQDTTKTGTPALLCNKPSGLASLTVLPVKIVSFSGQHKGDNNLLQWVATNEVNLYSYEIQYSSNGRDFNNVGIVYPVKGGSGDRKNYSYLHENVKGNAWYRLKVIDIDGKIGHSNVIYITVKQSGGNLNAVGNGLYPVPFSNRLYVNLYSNVSKKAVIKIVNSIGITVKEVEVVLREGSSVYILESLDNLPSGTYSVFVITDSDKLVMKSMK</sequence>
<gene>
    <name evidence="1" type="ORF">KTO63_09905</name>
</gene>
<evidence type="ECO:0000313" key="1">
    <source>
        <dbReference type="EMBL" id="MBV4357460.1"/>
    </source>
</evidence>
<comment type="caution">
    <text evidence="1">The sequence shown here is derived from an EMBL/GenBank/DDBJ whole genome shotgun (WGS) entry which is preliminary data.</text>
</comment>
<evidence type="ECO:0008006" key="3">
    <source>
        <dbReference type="Google" id="ProtNLM"/>
    </source>
</evidence>
<reference evidence="1" key="1">
    <citation type="submission" date="2021-06" db="EMBL/GenBank/DDBJ databases">
        <authorList>
            <person name="Huq M.A."/>
        </authorList>
    </citation>
    <scope>NUCLEOTIDE SEQUENCE</scope>
    <source>
        <strain evidence="1">MAH-26</strain>
    </source>
</reference>
<dbReference type="RefSeq" id="WP_217791105.1">
    <property type="nucleotide sequence ID" value="NZ_JAHSPG010000006.1"/>
</dbReference>
<name>A0A9E2SCP2_9BACT</name>
<dbReference type="EMBL" id="JAHSPG010000006">
    <property type="protein sequence ID" value="MBV4357460.1"/>
    <property type="molecule type" value="Genomic_DNA"/>
</dbReference>
<accession>A0A9E2SCP2</accession>
<proteinExistence type="predicted"/>
<evidence type="ECO:0000313" key="2">
    <source>
        <dbReference type="Proteomes" id="UP000812270"/>
    </source>
</evidence>
<organism evidence="1 2">
    <name type="scientific">Pinibacter aurantiacus</name>
    <dbReference type="NCBI Taxonomy" id="2851599"/>
    <lineage>
        <taxon>Bacteria</taxon>
        <taxon>Pseudomonadati</taxon>
        <taxon>Bacteroidota</taxon>
        <taxon>Chitinophagia</taxon>
        <taxon>Chitinophagales</taxon>
        <taxon>Chitinophagaceae</taxon>
        <taxon>Pinibacter</taxon>
    </lineage>
</organism>
<protein>
    <recommendedName>
        <fullName evidence="3">T9SS type A sorting domain-containing protein</fullName>
    </recommendedName>
</protein>
<dbReference type="Proteomes" id="UP000812270">
    <property type="component" value="Unassembled WGS sequence"/>
</dbReference>
<keyword evidence="2" id="KW-1185">Reference proteome</keyword>